<accession>A0ABY4E6E6</accession>
<dbReference type="EMBL" id="CP091511">
    <property type="protein sequence ID" value="UOO90465.1"/>
    <property type="molecule type" value="Genomic_DNA"/>
</dbReference>
<proteinExistence type="predicted"/>
<feature type="signal peptide" evidence="1">
    <location>
        <begin position="1"/>
        <end position="19"/>
    </location>
</feature>
<dbReference type="Proteomes" id="UP000832011">
    <property type="component" value="Chromosome"/>
</dbReference>
<organism evidence="2 3">
    <name type="scientific">Vitreoscilla massiliensis</name>
    <dbReference type="NCBI Taxonomy" id="1689272"/>
    <lineage>
        <taxon>Bacteria</taxon>
        <taxon>Pseudomonadati</taxon>
        <taxon>Pseudomonadota</taxon>
        <taxon>Betaproteobacteria</taxon>
        <taxon>Neisseriales</taxon>
        <taxon>Neisseriaceae</taxon>
        <taxon>Vitreoscilla</taxon>
    </lineage>
</organism>
<feature type="chain" id="PRO_5046918586" evidence="1">
    <location>
        <begin position="20"/>
        <end position="146"/>
    </location>
</feature>
<dbReference type="RefSeq" id="WP_058304796.1">
    <property type="nucleotide sequence ID" value="NZ_CABKVG010000005.1"/>
</dbReference>
<name>A0ABY4E6E6_9NEIS</name>
<evidence type="ECO:0000256" key="1">
    <source>
        <dbReference type="SAM" id="SignalP"/>
    </source>
</evidence>
<keyword evidence="3" id="KW-1185">Reference proteome</keyword>
<keyword evidence="1" id="KW-0732">Signal</keyword>
<evidence type="ECO:0000313" key="3">
    <source>
        <dbReference type="Proteomes" id="UP000832011"/>
    </source>
</evidence>
<evidence type="ECO:0000313" key="2">
    <source>
        <dbReference type="EMBL" id="UOO90465.1"/>
    </source>
</evidence>
<reference evidence="2 3" key="1">
    <citation type="journal article" date="2022" name="Res Sq">
        <title>Evolution of multicellular longitudinally dividing oral cavity symbionts (Neisseriaceae).</title>
        <authorList>
            <person name="Nyongesa S."/>
            <person name="Weber P."/>
            <person name="Bernet E."/>
            <person name="Pullido F."/>
            <person name="Nieckarz M."/>
            <person name="Delaby M."/>
            <person name="Nieves C."/>
            <person name="Viehboeck T."/>
            <person name="Krause N."/>
            <person name="Rivera-Millot A."/>
            <person name="Nakamura A."/>
            <person name="Vischer N."/>
            <person name="VanNieuwenhze M."/>
            <person name="Brun Y."/>
            <person name="Cava F."/>
            <person name="Bulgheresi S."/>
            <person name="Veyrier F."/>
        </authorList>
    </citation>
    <scope>NUCLEOTIDE SEQUENCE [LARGE SCALE GENOMIC DNA]</scope>
    <source>
        <strain evidence="2 3">SN4</strain>
    </source>
</reference>
<sequence length="146" mass="15918">MKTLIVAISMVLCSNAVMAAPYVVSAEPANTHYSGADVDETIYLKDPSMNVKVFSYSGGDPAINGAYVNLAAYDDENRTWNVFPLKNVLDYKVLPSAKAGFAKIALVTQDLDRNGGVYSYKSTLFINLRNADRAGGTIEVEEIRQK</sequence>
<protein>
    <submittedName>
        <fullName evidence="2">Uncharacterized protein</fullName>
    </submittedName>
</protein>
<gene>
    <name evidence="2" type="ORF">LVJ82_05690</name>
</gene>